<feature type="domain" description="C3H1-type" evidence="7">
    <location>
        <begin position="159"/>
        <end position="187"/>
    </location>
</feature>
<reference evidence="8 9" key="1">
    <citation type="submission" date="2024-02" db="EMBL/GenBank/DDBJ databases">
        <title>High-quality chromosome-scale genome assembly of Pensacola bahiagrass (Paspalum notatum Flugge var. saurae).</title>
        <authorList>
            <person name="Vega J.M."/>
            <person name="Podio M."/>
            <person name="Orjuela J."/>
            <person name="Siena L.A."/>
            <person name="Pessino S.C."/>
            <person name="Combes M.C."/>
            <person name="Mariac C."/>
            <person name="Albertini E."/>
            <person name="Pupilli F."/>
            <person name="Ortiz J.P.A."/>
            <person name="Leblanc O."/>
        </authorList>
    </citation>
    <scope>NUCLEOTIDE SEQUENCE [LARGE SCALE GENOMIC DNA]</scope>
    <source>
        <strain evidence="8">R1</strain>
        <tissue evidence="8">Leaf</tissue>
    </source>
</reference>
<keyword evidence="9" id="KW-1185">Reference proteome</keyword>
<dbReference type="EMBL" id="CP144748">
    <property type="protein sequence ID" value="WVZ71764.1"/>
    <property type="molecule type" value="Genomic_DNA"/>
</dbReference>
<dbReference type="Gene3D" id="4.10.1000.10">
    <property type="entry name" value="Zinc finger, CCCH-type"/>
    <property type="match status" value="2"/>
</dbReference>
<dbReference type="SUPFAM" id="SSF90229">
    <property type="entry name" value="CCCH zinc finger"/>
    <property type="match status" value="5"/>
</dbReference>
<dbReference type="Gene3D" id="2.30.30.1190">
    <property type="match status" value="1"/>
</dbReference>
<feature type="zinc finger region" description="C3H1-type" evidence="5">
    <location>
        <begin position="159"/>
        <end position="187"/>
    </location>
</feature>
<dbReference type="PROSITE" id="PS50103">
    <property type="entry name" value="ZF_C3H1"/>
    <property type="match status" value="5"/>
</dbReference>
<keyword evidence="2 5" id="KW-0863">Zinc-finger</keyword>
<gene>
    <name evidence="8" type="ORF">U9M48_020309</name>
</gene>
<dbReference type="PANTHER" id="PTHR12506:SF41">
    <property type="entry name" value="ZINC FINGER CCCH DOMAIN-CONTAINING PROTEIN 58"/>
    <property type="match status" value="1"/>
</dbReference>
<feature type="region of interest" description="Disordered" evidence="6">
    <location>
        <begin position="1"/>
        <end position="25"/>
    </location>
</feature>
<name>A0AAQ3TF85_PASNO</name>
<feature type="region of interest" description="Disordered" evidence="6">
    <location>
        <begin position="465"/>
        <end position="487"/>
    </location>
</feature>
<keyword evidence="3 5" id="KW-0862">Zinc</keyword>
<evidence type="ECO:0000313" key="9">
    <source>
        <dbReference type="Proteomes" id="UP001341281"/>
    </source>
</evidence>
<dbReference type="GO" id="GO:0008270">
    <property type="term" value="F:zinc ion binding"/>
    <property type="evidence" value="ECO:0007669"/>
    <property type="project" value="UniProtKB-KW"/>
</dbReference>
<dbReference type="GO" id="GO:0003677">
    <property type="term" value="F:DNA binding"/>
    <property type="evidence" value="ECO:0007669"/>
    <property type="project" value="UniProtKB-KW"/>
</dbReference>
<proteinExistence type="predicted"/>
<dbReference type="PANTHER" id="PTHR12506">
    <property type="entry name" value="PROTEIN PHOSPHATASE RELATED"/>
    <property type="match status" value="1"/>
</dbReference>
<evidence type="ECO:0000313" key="8">
    <source>
        <dbReference type="EMBL" id="WVZ71764.1"/>
    </source>
</evidence>
<keyword evidence="1 5" id="KW-0479">Metal-binding</keyword>
<dbReference type="InterPro" id="IPR050974">
    <property type="entry name" value="Plant_ZF_CCCH"/>
</dbReference>
<protein>
    <recommendedName>
        <fullName evidence="7">C3H1-type domain-containing protein</fullName>
    </recommendedName>
</protein>
<dbReference type="AlphaFoldDB" id="A0AAQ3TF85"/>
<keyword evidence="4" id="KW-0238">DNA-binding</keyword>
<feature type="zinc finger region" description="C3H1-type" evidence="5">
    <location>
        <begin position="357"/>
        <end position="385"/>
    </location>
</feature>
<evidence type="ECO:0000256" key="5">
    <source>
        <dbReference type="PROSITE-ProRule" id="PRU00723"/>
    </source>
</evidence>
<feature type="compositionally biased region" description="Polar residues" evidence="6">
    <location>
        <begin position="472"/>
        <end position="481"/>
    </location>
</feature>
<feature type="domain" description="C3H1-type" evidence="7">
    <location>
        <begin position="203"/>
        <end position="231"/>
    </location>
</feature>
<feature type="zinc finger region" description="C3H1-type" evidence="5">
    <location>
        <begin position="111"/>
        <end position="139"/>
    </location>
</feature>
<feature type="domain" description="C3H1-type" evidence="7">
    <location>
        <begin position="111"/>
        <end position="139"/>
    </location>
</feature>
<feature type="domain" description="C3H1-type" evidence="7">
    <location>
        <begin position="357"/>
        <end position="385"/>
    </location>
</feature>
<dbReference type="InterPro" id="IPR036855">
    <property type="entry name" value="Znf_CCCH_sf"/>
</dbReference>
<dbReference type="SMART" id="SM00356">
    <property type="entry name" value="ZnF_C3H1"/>
    <property type="match status" value="5"/>
</dbReference>
<feature type="compositionally biased region" description="Gly residues" evidence="6">
    <location>
        <begin position="9"/>
        <end position="20"/>
    </location>
</feature>
<dbReference type="Proteomes" id="UP001341281">
    <property type="component" value="Chromosome 04"/>
</dbReference>
<feature type="zinc finger region" description="C3H1-type" evidence="5">
    <location>
        <begin position="403"/>
        <end position="431"/>
    </location>
</feature>
<organism evidence="8 9">
    <name type="scientific">Paspalum notatum var. saurae</name>
    <dbReference type="NCBI Taxonomy" id="547442"/>
    <lineage>
        <taxon>Eukaryota</taxon>
        <taxon>Viridiplantae</taxon>
        <taxon>Streptophyta</taxon>
        <taxon>Embryophyta</taxon>
        <taxon>Tracheophyta</taxon>
        <taxon>Spermatophyta</taxon>
        <taxon>Magnoliopsida</taxon>
        <taxon>Liliopsida</taxon>
        <taxon>Poales</taxon>
        <taxon>Poaceae</taxon>
        <taxon>PACMAD clade</taxon>
        <taxon>Panicoideae</taxon>
        <taxon>Andropogonodae</taxon>
        <taxon>Paspaleae</taxon>
        <taxon>Paspalinae</taxon>
        <taxon>Paspalum</taxon>
    </lineage>
</organism>
<evidence type="ECO:0000256" key="2">
    <source>
        <dbReference type="ARBA" id="ARBA00022771"/>
    </source>
</evidence>
<evidence type="ECO:0000256" key="6">
    <source>
        <dbReference type="SAM" id="MobiDB-lite"/>
    </source>
</evidence>
<evidence type="ECO:0000259" key="7">
    <source>
        <dbReference type="PROSITE" id="PS50103"/>
    </source>
</evidence>
<evidence type="ECO:0000256" key="3">
    <source>
        <dbReference type="ARBA" id="ARBA00022833"/>
    </source>
</evidence>
<evidence type="ECO:0000256" key="4">
    <source>
        <dbReference type="ARBA" id="ARBA00023125"/>
    </source>
</evidence>
<feature type="domain" description="C3H1-type" evidence="7">
    <location>
        <begin position="403"/>
        <end position="431"/>
    </location>
</feature>
<evidence type="ECO:0000256" key="1">
    <source>
        <dbReference type="ARBA" id="ARBA00022723"/>
    </source>
</evidence>
<dbReference type="InterPro" id="IPR000571">
    <property type="entry name" value="Znf_CCCH"/>
</dbReference>
<dbReference type="Pfam" id="PF00642">
    <property type="entry name" value="zf-CCCH"/>
    <property type="match status" value="5"/>
</dbReference>
<accession>A0AAQ3TF85</accession>
<dbReference type="GO" id="GO:0003729">
    <property type="term" value="F:mRNA binding"/>
    <property type="evidence" value="ECO:0007669"/>
    <property type="project" value="UniProtKB-ARBA"/>
</dbReference>
<feature type="zinc finger region" description="C3H1-type" evidence="5">
    <location>
        <begin position="203"/>
        <end position="231"/>
    </location>
</feature>
<sequence length="519" mass="55105">MEPYAAAAEGGGGADAGAGLEGTRAGPTSLARSLAQLGFSAAPVGSGVSPLPRSLGFWISDAAAARPADATPAVLTVVLRLSSVPFACLFAESMRRLGLDGEPGEAKLPERPGEADCAYYLRTGACGYGERCRYNHPRDRAAPVNGVGRTAGTVEYPERPGQPLCEYYAKNGTCKFGSNCKFDHPREGGFAPVALNSSGFPLRLGEKECSYYMKTGHCKFGATCKFHHPELGFISETPNMYQPVQPSPMSSPHPYPHLANWQMGRPPVVPGSFLPGSYPPMMLPPTVMPMQGWNPYISPMNQVTPAGGQQAVQSGPPYGLSHQGGTSAVNYGSHYAQLYSSAGNSSSNVPEYAFPERPGQPECEHYMKTGTCKYGAACKYNHPQYFSGQKPNCALSPLGLPLRPGSQPCAYYAHHGFCKFGPTCKFDHPMGMLNYSPSVSSLTDMPVAPYPLNFPVTPMAPYPPSSDVRPQYTLTKDSSANPPALPGTTYGPVGVISKVYAPHTLIRSPSSAPAGMQAS</sequence>